<dbReference type="SUPFAM" id="SSF55961">
    <property type="entry name" value="Bet v1-like"/>
    <property type="match status" value="1"/>
</dbReference>
<reference evidence="3 4" key="1">
    <citation type="submission" date="2016-02" db="EMBL/GenBank/DDBJ databases">
        <title>Draft genome sequence of Aeromonas trota strain 1999lcr isolated from cerebrospinal fluid (CSF).</title>
        <authorList>
            <person name="Dallagassa C.B."/>
            <person name="Prediger K.C."/>
            <person name="Weiss V.A."/>
            <person name="Assis F.E."/>
            <person name="Baura V."/>
            <person name="Cruz L.M."/>
            <person name="Souza E.M."/>
            <person name="Pedrosa F.O."/>
            <person name="Fadel-Picheth C.M."/>
        </authorList>
    </citation>
    <scope>NUCLEOTIDE SEQUENCE [LARGE SCALE GENOMIC DNA]</scope>
    <source>
        <strain evidence="3 4">1999lcr</strain>
    </source>
</reference>
<dbReference type="AlphaFoldDB" id="A0A175VCZ1"/>
<evidence type="ECO:0000256" key="1">
    <source>
        <dbReference type="ARBA" id="ARBA00006817"/>
    </source>
</evidence>
<dbReference type="Proteomes" id="UP000078435">
    <property type="component" value="Unassembled WGS sequence"/>
</dbReference>
<comment type="caution">
    <text evidence="3">The sequence shown here is derived from an EMBL/GenBank/DDBJ whole genome shotgun (WGS) entry which is preliminary data.</text>
</comment>
<name>A0A175VCZ1_AEREN</name>
<dbReference type="InterPro" id="IPR023393">
    <property type="entry name" value="START-like_dom_sf"/>
</dbReference>
<protein>
    <submittedName>
        <fullName evidence="3">ATPase</fullName>
    </submittedName>
</protein>
<dbReference type="Gene3D" id="3.30.530.20">
    <property type="match status" value="1"/>
</dbReference>
<comment type="similarity">
    <text evidence="1">Belongs to the AHA1 family.</text>
</comment>
<evidence type="ECO:0000313" key="3">
    <source>
        <dbReference type="EMBL" id="KXU78400.1"/>
    </source>
</evidence>
<sequence length="136" mass="15456">MKISVETRVEQEIEAVWWAWNDPDCVARWNAASDDWHTTSSRVDLVVGGRFCHHMAARDGSAGFDFTGTFTRIETPNLLCYVMDDGREVEVRFTEEADMTHVHEIFDAETEHSAAAQQAGWQSILDNFKRYVEAAG</sequence>
<dbReference type="RefSeq" id="WP_061477518.1">
    <property type="nucleotide sequence ID" value="NZ_JAAKPS010000001.1"/>
</dbReference>
<dbReference type="Pfam" id="PF08327">
    <property type="entry name" value="AHSA1"/>
    <property type="match status" value="1"/>
</dbReference>
<feature type="domain" description="Activator of Hsp90 ATPase homologue 1/2-like C-terminal" evidence="2">
    <location>
        <begin position="13"/>
        <end position="133"/>
    </location>
</feature>
<dbReference type="EMBL" id="JMGO02000018">
    <property type="protein sequence ID" value="KXU78400.1"/>
    <property type="molecule type" value="Genomic_DNA"/>
</dbReference>
<proteinExistence type="inferred from homology"/>
<dbReference type="InterPro" id="IPR013538">
    <property type="entry name" value="ASHA1/2-like_C"/>
</dbReference>
<evidence type="ECO:0000259" key="2">
    <source>
        <dbReference type="Pfam" id="PF08327"/>
    </source>
</evidence>
<gene>
    <name evidence="3" type="ORF">LCR_04480</name>
</gene>
<organism evidence="3 4">
    <name type="scientific">Aeromonas enteropelogenes</name>
    <name type="common">Aeromonas trota</name>
    <dbReference type="NCBI Taxonomy" id="29489"/>
    <lineage>
        <taxon>Bacteria</taxon>
        <taxon>Pseudomonadati</taxon>
        <taxon>Pseudomonadota</taxon>
        <taxon>Gammaproteobacteria</taxon>
        <taxon>Aeromonadales</taxon>
        <taxon>Aeromonadaceae</taxon>
        <taxon>Aeromonas</taxon>
    </lineage>
</organism>
<evidence type="ECO:0000313" key="4">
    <source>
        <dbReference type="Proteomes" id="UP000078435"/>
    </source>
</evidence>
<accession>A0A175VCZ1</accession>
<dbReference type="OrthoDB" id="2313602at2"/>